<sequence>MAGHRLQAQPLVCLDQETRVFDRSRLVRVPSWLSREETTECRLMSCRAGEQSNSEDGSSIKSISASELESKSRSIMKVPRSSSMLTVVPSPEVYKSAVSVQLLCVVLESSLCMPSALKMSVARSCRQTGASASTRPSNFAAPVGAFSSRWTLGDKGGSSAWLVIEKPEELRTVSMAKLKCVSSDGDARKKFGFGSG</sequence>
<dbReference type="Proteomes" id="UP000078340">
    <property type="component" value="Unassembled WGS sequence"/>
</dbReference>
<protein>
    <submittedName>
        <fullName evidence="2">Uncharacterized protein</fullName>
    </submittedName>
</protein>
<organism evidence="2 3">
    <name type="scientific">Purpureocillium lilacinum</name>
    <name type="common">Paecilomyces lilacinus</name>
    <dbReference type="NCBI Taxonomy" id="33203"/>
    <lineage>
        <taxon>Eukaryota</taxon>
        <taxon>Fungi</taxon>
        <taxon>Dikarya</taxon>
        <taxon>Ascomycota</taxon>
        <taxon>Pezizomycotina</taxon>
        <taxon>Sordariomycetes</taxon>
        <taxon>Hypocreomycetidae</taxon>
        <taxon>Hypocreales</taxon>
        <taxon>Ophiocordycipitaceae</taxon>
        <taxon>Purpureocillium</taxon>
    </lineage>
</organism>
<gene>
    <name evidence="2" type="ORF">VFPFJ_11586</name>
</gene>
<feature type="compositionally biased region" description="Polar residues" evidence="1">
    <location>
        <begin position="50"/>
        <end position="65"/>
    </location>
</feature>
<comment type="caution">
    <text evidence="2">The sequence shown here is derived from an EMBL/GenBank/DDBJ whole genome shotgun (WGS) entry which is preliminary data.</text>
</comment>
<accession>A0A179F1I6</accession>
<dbReference type="AlphaFoldDB" id="A0A179F1I6"/>
<feature type="region of interest" description="Disordered" evidence="1">
    <location>
        <begin position="46"/>
        <end position="65"/>
    </location>
</feature>
<name>A0A179F1I6_PURLI</name>
<evidence type="ECO:0000313" key="3">
    <source>
        <dbReference type="Proteomes" id="UP000078340"/>
    </source>
</evidence>
<dbReference type="EMBL" id="LSBI01000051">
    <property type="protein sequence ID" value="OAQ59288.1"/>
    <property type="molecule type" value="Genomic_DNA"/>
</dbReference>
<reference evidence="2 3" key="1">
    <citation type="submission" date="2016-02" db="EMBL/GenBank/DDBJ databases">
        <title>Biosynthesis of antibiotic leucinostatins and their inhibition on Phytophthora in bio-control Purpureocillium lilacinum.</title>
        <authorList>
            <person name="Wang G."/>
            <person name="Liu Z."/>
            <person name="Lin R."/>
            <person name="Li E."/>
            <person name="Mao Z."/>
            <person name="Ling J."/>
            <person name="Yin W."/>
            <person name="Xie B."/>
        </authorList>
    </citation>
    <scope>NUCLEOTIDE SEQUENCE [LARGE SCALE GENOMIC DNA]</scope>
    <source>
        <strain evidence="2">PLFJ-1</strain>
    </source>
</reference>
<evidence type="ECO:0000256" key="1">
    <source>
        <dbReference type="SAM" id="MobiDB-lite"/>
    </source>
</evidence>
<evidence type="ECO:0000313" key="2">
    <source>
        <dbReference type="EMBL" id="OAQ59288.1"/>
    </source>
</evidence>
<proteinExistence type="predicted"/>